<gene>
    <name evidence="2" type="ORF">BRADI_1g08545v3</name>
</gene>
<organism evidence="2">
    <name type="scientific">Brachypodium distachyon</name>
    <name type="common">Purple false brome</name>
    <name type="synonym">Trachynia distachya</name>
    <dbReference type="NCBI Taxonomy" id="15368"/>
    <lineage>
        <taxon>Eukaryota</taxon>
        <taxon>Viridiplantae</taxon>
        <taxon>Streptophyta</taxon>
        <taxon>Embryophyta</taxon>
        <taxon>Tracheophyta</taxon>
        <taxon>Spermatophyta</taxon>
        <taxon>Magnoliopsida</taxon>
        <taxon>Liliopsida</taxon>
        <taxon>Poales</taxon>
        <taxon>Poaceae</taxon>
        <taxon>BOP clade</taxon>
        <taxon>Pooideae</taxon>
        <taxon>Stipodae</taxon>
        <taxon>Brachypodieae</taxon>
        <taxon>Brachypodium</taxon>
    </lineage>
</organism>
<evidence type="ECO:0000313" key="3">
    <source>
        <dbReference type="EnsemblPlants" id="PNT74134"/>
    </source>
</evidence>
<feature type="region of interest" description="Disordered" evidence="1">
    <location>
        <begin position="1"/>
        <end position="29"/>
    </location>
</feature>
<evidence type="ECO:0000256" key="1">
    <source>
        <dbReference type="SAM" id="MobiDB-lite"/>
    </source>
</evidence>
<keyword evidence="4" id="KW-1185">Reference proteome</keyword>
<dbReference type="Proteomes" id="UP000008810">
    <property type="component" value="Chromosome 1"/>
</dbReference>
<protein>
    <submittedName>
        <fullName evidence="2 3">Uncharacterized protein</fullName>
    </submittedName>
</protein>
<accession>A0A2K2DIN4</accession>
<reference evidence="2 3" key="1">
    <citation type="journal article" date="2010" name="Nature">
        <title>Genome sequencing and analysis of the model grass Brachypodium distachyon.</title>
        <authorList>
            <consortium name="International Brachypodium Initiative"/>
        </authorList>
    </citation>
    <scope>NUCLEOTIDE SEQUENCE [LARGE SCALE GENOMIC DNA]</scope>
    <source>
        <strain evidence="2 3">Bd21</strain>
    </source>
</reference>
<reference evidence="3" key="3">
    <citation type="submission" date="2018-08" db="UniProtKB">
        <authorList>
            <consortium name="EnsemblPlants"/>
        </authorList>
    </citation>
    <scope>IDENTIFICATION</scope>
    <source>
        <strain evidence="3">cv. Bd21</strain>
    </source>
</reference>
<name>A0A2K2DIN4_BRADI</name>
<dbReference type="EnsemblPlants" id="PNT74134">
    <property type="protein sequence ID" value="PNT74134"/>
    <property type="gene ID" value="BRADI_1g08545v3"/>
</dbReference>
<evidence type="ECO:0000313" key="2">
    <source>
        <dbReference type="EMBL" id="PNT74134.1"/>
    </source>
</evidence>
<sequence>MCCPLAVPRPHPAVARRPRRPSAEALSPSPSLSLLILSDLSSSTGCVGHKWVCVNYREIILNKLPTWRISN</sequence>
<reference evidence="2" key="2">
    <citation type="submission" date="2017-06" db="EMBL/GenBank/DDBJ databases">
        <title>WGS assembly of Brachypodium distachyon.</title>
        <authorList>
            <consortium name="The International Brachypodium Initiative"/>
            <person name="Lucas S."/>
            <person name="Harmon-Smith M."/>
            <person name="Lail K."/>
            <person name="Tice H."/>
            <person name="Grimwood J."/>
            <person name="Bruce D."/>
            <person name="Barry K."/>
            <person name="Shu S."/>
            <person name="Lindquist E."/>
            <person name="Wang M."/>
            <person name="Pitluck S."/>
            <person name="Vogel J.P."/>
            <person name="Garvin D.F."/>
            <person name="Mockler T.C."/>
            <person name="Schmutz J."/>
            <person name="Rokhsar D."/>
            <person name="Bevan M.W."/>
        </authorList>
    </citation>
    <scope>NUCLEOTIDE SEQUENCE</scope>
    <source>
        <strain evidence="2">Bd21</strain>
    </source>
</reference>
<dbReference type="AlphaFoldDB" id="A0A2K2DIN4"/>
<dbReference type="Gramene" id="PNT74134">
    <property type="protein sequence ID" value="PNT74134"/>
    <property type="gene ID" value="BRADI_1g08545v3"/>
</dbReference>
<dbReference type="EMBL" id="CM000880">
    <property type="protein sequence ID" value="PNT74134.1"/>
    <property type="molecule type" value="Genomic_DNA"/>
</dbReference>
<feature type="compositionally biased region" description="Low complexity" evidence="1">
    <location>
        <begin position="1"/>
        <end position="13"/>
    </location>
</feature>
<dbReference type="InParanoid" id="A0A2K2DIN4"/>
<evidence type="ECO:0000313" key="4">
    <source>
        <dbReference type="Proteomes" id="UP000008810"/>
    </source>
</evidence>
<proteinExistence type="predicted"/>